<dbReference type="GO" id="GO:0020037">
    <property type="term" value="F:heme binding"/>
    <property type="evidence" value="ECO:0007669"/>
    <property type="project" value="InterPro"/>
</dbReference>
<keyword evidence="1" id="KW-0408">Iron</keyword>
<dbReference type="InterPro" id="IPR036396">
    <property type="entry name" value="Cyt_P450_sf"/>
</dbReference>
<evidence type="ECO:0000256" key="1">
    <source>
        <dbReference type="PIRSR" id="PIRSR602401-1"/>
    </source>
</evidence>
<proteinExistence type="predicted"/>
<feature type="compositionally biased region" description="Low complexity" evidence="2">
    <location>
        <begin position="262"/>
        <end position="281"/>
    </location>
</feature>
<dbReference type="Gene3D" id="1.10.630.10">
    <property type="entry name" value="Cytochrome P450"/>
    <property type="match status" value="1"/>
</dbReference>
<dbReference type="InterPro" id="IPR001128">
    <property type="entry name" value="Cyt_P450"/>
</dbReference>
<dbReference type="PRINTS" id="PR00385">
    <property type="entry name" value="P450"/>
</dbReference>
<gene>
    <name evidence="4" type="primary">yanH_4</name>
    <name evidence="4" type="ORF">DBV05_g12687</name>
</gene>
<feature type="region of interest" description="Disordered" evidence="2">
    <location>
        <begin position="260"/>
        <end position="284"/>
    </location>
</feature>
<evidence type="ECO:0000313" key="5">
    <source>
        <dbReference type="Proteomes" id="UP000325902"/>
    </source>
</evidence>
<organism evidence="4 5">
    <name type="scientific">Lasiodiplodia theobromae</name>
    <dbReference type="NCBI Taxonomy" id="45133"/>
    <lineage>
        <taxon>Eukaryota</taxon>
        <taxon>Fungi</taxon>
        <taxon>Dikarya</taxon>
        <taxon>Ascomycota</taxon>
        <taxon>Pezizomycotina</taxon>
        <taxon>Dothideomycetes</taxon>
        <taxon>Dothideomycetes incertae sedis</taxon>
        <taxon>Botryosphaeriales</taxon>
        <taxon>Botryosphaeriaceae</taxon>
        <taxon>Lasiodiplodia</taxon>
    </lineage>
</organism>
<dbReference type="SUPFAM" id="SSF48264">
    <property type="entry name" value="Cytochrome P450"/>
    <property type="match status" value="1"/>
</dbReference>
<dbReference type="PRINTS" id="PR00463">
    <property type="entry name" value="EP450I"/>
</dbReference>
<evidence type="ECO:0000256" key="3">
    <source>
        <dbReference type="SAM" id="SignalP"/>
    </source>
</evidence>
<keyword evidence="3" id="KW-0732">Signal</keyword>
<evidence type="ECO:0000256" key="2">
    <source>
        <dbReference type="SAM" id="MobiDB-lite"/>
    </source>
</evidence>
<sequence length="537" mass="59692">MNAAWTPTCGALLLLVILLVVKGIKRAYLSPLRAVPNASFLAPFSRLLWAFPQEHFGNITLALPRLHEKLGPLVRIGPNEVSFYSLDVYDLVHKVRSEFAKDPRIYGEFVQDGHPALFSITDAEEHAKRRRLMGQLFNLSKMDNLRELMLQQVDGFVRALKQGGHRPVDLVPACRALEADIVSSFGFGTAVGAISAWSRGEELAMVAKNDEKATWMPLITNFPRLCLVWERLEDLVFAATGWHTAYHRAMQDFDSWSAAGLQSNQQAPKQQQQQHQQQQPTPSSPFPNFIRVMLKSGLAPQSALSEAKEMLGPGTDTTSASLAHILWALAHNSAYQDELYGDLAAAGFPTHMGGLEAVAKLKACVKEGVRWAGAAAAMLPRVVPEGGVELVGGTWVPGGTILSSSPIWYLRDKTAFPNPDEYDPYRWLSADGQRLSDGLALRDRYYIPFSKGSNVCIGAHFSYYELYLAVSHVVRNFRIRLVDAPSESRGLLSSISACANSRFHPVQLPPRREWVAAVPTQKMLVVFEERREEKEKM</sequence>
<dbReference type="Pfam" id="PF00067">
    <property type="entry name" value="p450"/>
    <property type="match status" value="1"/>
</dbReference>
<dbReference type="GO" id="GO:0016705">
    <property type="term" value="F:oxidoreductase activity, acting on paired donors, with incorporation or reduction of molecular oxygen"/>
    <property type="evidence" value="ECO:0007669"/>
    <property type="project" value="InterPro"/>
</dbReference>
<dbReference type="GO" id="GO:0005506">
    <property type="term" value="F:iron ion binding"/>
    <property type="evidence" value="ECO:0007669"/>
    <property type="project" value="InterPro"/>
</dbReference>
<dbReference type="EMBL" id="VCHE01000321">
    <property type="protein sequence ID" value="KAB2568634.1"/>
    <property type="molecule type" value="Genomic_DNA"/>
</dbReference>
<feature type="binding site" description="axial binding residue" evidence="1">
    <location>
        <position position="456"/>
    </location>
    <ligand>
        <name>heme</name>
        <dbReference type="ChEBI" id="CHEBI:30413"/>
    </ligand>
    <ligandPart>
        <name>Fe</name>
        <dbReference type="ChEBI" id="CHEBI:18248"/>
    </ligandPart>
</feature>
<comment type="caution">
    <text evidence="4">The sequence shown here is derived from an EMBL/GenBank/DDBJ whole genome shotgun (WGS) entry which is preliminary data.</text>
</comment>
<dbReference type="InterPro" id="IPR050121">
    <property type="entry name" value="Cytochrome_P450_monoxygenase"/>
</dbReference>
<feature type="chain" id="PRO_5024815249" evidence="3">
    <location>
        <begin position="24"/>
        <end position="537"/>
    </location>
</feature>
<keyword evidence="4" id="KW-0503">Monooxygenase</keyword>
<name>A0A5N5CTH2_9PEZI</name>
<dbReference type="GO" id="GO:0004497">
    <property type="term" value="F:monooxygenase activity"/>
    <property type="evidence" value="ECO:0007669"/>
    <property type="project" value="UniProtKB-KW"/>
</dbReference>
<dbReference type="AlphaFoldDB" id="A0A5N5CTH2"/>
<keyword evidence="5" id="KW-1185">Reference proteome</keyword>
<dbReference type="Proteomes" id="UP000325902">
    <property type="component" value="Unassembled WGS sequence"/>
</dbReference>
<reference evidence="4 5" key="1">
    <citation type="journal article" date="2019" name="Sci. Rep.">
        <title>A multi-omics analysis of the grapevine pathogen Lasiodiplodia theobromae reveals that temperature affects the expression of virulence- and pathogenicity-related genes.</title>
        <authorList>
            <person name="Felix C."/>
            <person name="Meneses R."/>
            <person name="Goncalves M.F.M."/>
            <person name="Tilleman L."/>
            <person name="Duarte A.S."/>
            <person name="Jorrin-Novo J.V."/>
            <person name="Van de Peer Y."/>
            <person name="Deforce D."/>
            <person name="Van Nieuwerburgh F."/>
            <person name="Esteves A.C."/>
            <person name="Alves A."/>
        </authorList>
    </citation>
    <scope>NUCLEOTIDE SEQUENCE [LARGE SCALE GENOMIC DNA]</scope>
    <source>
        <strain evidence="4 5">LA-SOL3</strain>
    </source>
</reference>
<evidence type="ECO:0000313" key="4">
    <source>
        <dbReference type="EMBL" id="KAB2568634.1"/>
    </source>
</evidence>
<dbReference type="PANTHER" id="PTHR24305:SF156">
    <property type="entry name" value="P450, PUTATIVE (EUROFUNG)-RELATED"/>
    <property type="match status" value="1"/>
</dbReference>
<dbReference type="PANTHER" id="PTHR24305">
    <property type="entry name" value="CYTOCHROME P450"/>
    <property type="match status" value="1"/>
</dbReference>
<keyword evidence="1" id="KW-0479">Metal-binding</keyword>
<comment type="cofactor">
    <cofactor evidence="1">
        <name>heme</name>
        <dbReference type="ChEBI" id="CHEBI:30413"/>
    </cofactor>
</comment>
<dbReference type="InterPro" id="IPR002401">
    <property type="entry name" value="Cyt_P450_E_grp-I"/>
</dbReference>
<protein>
    <submittedName>
        <fullName evidence="4">Cytochrome P450 monooxygenase yanH</fullName>
    </submittedName>
</protein>
<feature type="signal peptide" evidence="3">
    <location>
        <begin position="1"/>
        <end position="23"/>
    </location>
</feature>
<dbReference type="OrthoDB" id="3945418at2759"/>
<accession>A0A5N5CTH2</accession>
<keyword evidence="1" id="KW-0349">Heme</keyword>
<keyword evidence="4" id="KW-0560">Oxidoreductase</keyword>